<comment type="caution">
    <text evidence="2">The sequence shown here is derived from an EMBL/GenBank/DDBJ whole genome shotgun (WGS) entry which is preliminary data.</text>
</comment>
<dbReference type="RefSeq" id="WP_194113325.1">
    <property type="nucleotide sequence ID" value="NZ_JADFFL010000009.1"/>
</dbReference>
<evidence type="ECO:0000313" key="2">
    <source>
        <dbReference type="EMBL" id="MBE9664081.1"/>
    </source>
</evidence>
<protein>
    <submittedName>
        <fullName evidence="2">Uncharacterized protein</fullName>
    </submittedName>
</protein>
<evidence type="ECO:0000256" key="1">
    <source>
        <dbReference type="SAM" id="MobiDB-lite"/>
    </source>
</evidence>
<name>A0A929L6H0_9SPHI</name>
<dbReference type="AlphaFoldDB" id="A0A929L6H0"/>
<evidence type="ECO:0000313" key="3">
    <source>
        <dbReference type="Proteomes" id="UP000622475"/>
    </source>
</evidence>
<keyword evidence="3" id="KW-1185">Reference proteome</keyword>
<organism evidence="2 3">
    <name type="scientific">Mucilaginibacter myungsuensis</name>
    <dbReference type="NCBI Taxonomy" id="649104"/>
    <lineage>
        <taxon>Bacteria</taxon>
        <taxon>Pseudomonadati</taxon>
        <taxon>Bacteroidota</taxon>
        <taxon>Sphingobacteriia</taxon>
        <taxon>Sphingobacteriales</taxon>
        <taxon>Sphingobacteriaceae</taxon>
        <taxon>Mucilaginibacter</taxon>
    </lineage>
</organism>
<dbReference type="EMBL" id="JADFFL010000009">
    <property type="protein sequence ID" value="MBE9664081.1"/>
    <property type="molecule type" value="Genomic_DNA"/>
</dbReference>
<dbReference type="Proteomes" id="UP000622475">
    <property type="component" value="Unassembled WGS sequence"/>
</dbReference>
<accession>A0A929L6H0</accession>
<sequence>MPTPQNESIPENDPQDQHFEIPPDHLKDILQGQEDVKNGEFLTEDEFKERYRNYLNDTAVFVIPENMKQGIREANEDIRNNDVYSMKDFEERYKKWLM</sequence>
<proteinExistence type="predicted"/>
<gene>
    <name evidence="2" type="ORF">IRJ16_19515</name>
</gene>
<feature type="region of interest" description="Disordered" evidence="1">
    <location>
        <begin position="1"/>
        <end position="22"/>
    </location>
</feature>
<reference evidence="2" key="1">
    <citation type="submission" date="2020-10" db="EMBL/GenBank/DDBJ databases">
        <title>Mucilaginibacter mali sp. nov., isolated from rhizosphere soil of apple orchard.</title>
        <authorList>
            <person name="Lee J.-S."/>
            <person name="Kim H.S."/>
            <person name="Kim J.-S."/>
        </authorList>
    </citation>
    <scope>NUCLEOTIDE SEQUENCE</scope>
    <source>
        <strain evidence="2">KCTC 22746</strain>
    </source>
</reference>